<evidence type="ECO:0000259" key="3">
    <source>
        <dbReference type="PROSITE" id="PS51371"/>
    </source>
</evidence>
<dbReference type="SMART" id="SM00116">
    <property type="entry name" value="CBS"/>
    <property type="match status" value="2"/>
</dbReference>
<dbReference type="AlphaFoldDB" id="A0A286CYK1"/>
<dbReference type="EMBL" id="OCND01000001">
    <property type="protein sequence ID" value="SOD51483.1"/>
    <property type="molecule type" value="Genomic_DNA"/>
</dbReference>
<keyword evidence="5" id="KW-1185">Reference proteome</keyword>
<dbReference type="InterPro" id="IPR046342">
    <property type="entry name" value="CBS_dom_sf"/>
</dbReference>
<feature type="domain" description="CBS" evidence="3">
    <location>
        <begin position="1"/>
        <end position="67"/>
    </location>
</feature>
<dbReference type="Proteomes" id="UP000219374">
    <property type="component" value="Unassembled WGS sequence"/>
</dbReference>
<evidence type="ECO:0000256" key="2">
    <source>
        <dbReference type="PROSITE-ProRule" id="PRU00703"/>
    </source>
</evidence>
<evidence type="ECO:0000313" key="5">
    <source>
        <dbReference type="Proteomes" id="UP000219374"/>
    </source>
</evidence>
<gene>
    <name evidence="4" type="ORF">SAMN06296416_101645</name>
</gene>
<evidence type="ECO:0000313" key="4">
    <source>
        <dbReference type="EMBL" id="SOD51483.1"/>
    </source>
</evidence>
<dbReference type="InterPro" id="IPR051257">
    <property type="entry name" value="Diverse_CBS-Domain"/>
</dbReference>
<proteinExistence type="predicted"/>
<dbReference type="CDD" id="cd17775">
    <property type="entry name" value="CBS_pair_bact_arch"/>
    <property type="match status" value="1"/>
</dbReference>
<keyword evidence="1 2" id="KW-0129">CBS domain</keyword>
<dbReference type="PANTHER" id="PTHR43080:SF2">
    <property type="entry name" value="CBS DOMAIN-CONTAINING PROTEIN"/>
    <property type="match status" value="1"/>
</dbReference>
<accession>A0A286CYK1</accession>
<protein>
    <submittedName>
        <fullName evidence="4">CBS domain-containing protein</fullName>
    </submittedName>
</protein>
<dbReference type="PROSITE" id="PS51371">
    <property type="entry name" value="CBS"/>
    <property type="match status" value="2"/>
</dbReference>
<feature type="domain" description="CBS" evidence="3">
    <location>
        <begin position="74"/>
        <end position="130"/>
    </location>
</feature>
<reference evidence="4 5" key="1">
    <citation type="submission" date="2017-09" db="EMBL/GenBank/DDBJ databases">
        <authorList>
            <person name="Ehlers B."/>
            <person name="Leendertz F.H."/>
        </authorList>
    </citation>
    <scope>NUCLEOTIDE SEQUENCE [LARGE SCALE GENOMIC DNA]</scope>
    <source>
        <strain evidence="4 5">CGMCC 1.10978</strain>
    </source>
</reference>
<sequence length="147" mass="15731">MRIADICTSNPIHIAASVRDAASLMRHRHVGALVVLGTANGDRAPVGILTDRDIVVSLVVEGVDPDTLQVSDVMTREVATCGEDQDLFDAIGTMRRNGVRRLPVLDAAGELTGMVSADDIYGAIGAHLSELGQALTREQVREMQTRI</sequence>
<dbReference type="RefSeq" id="WP_097120412.1">
    <property type="nucleotide sequence ID" value="NZ_OCND01000001.1"/>
</dbReference>
<dbReference type="SUPFAM" id="SSF54631">
    <property type="entry name" value="CBS-domain pair"/>
    <property type="match status" value="1"/>
</dbReference>
<dbReference type="OrthoDB" id="9794094at2"/>
<evidence type="ECO:0000256" key="1">
    <source>
        <dbReference type="ARBA" id="ARBA00023122"/>
    </source>
</evidence>
<dbReference type="Pfam" id="PF00571">
    <property type="entry name" value="CBS"/>
    <property type="match status" value="2"/>
</dbReference>
<name>A0A286CYK1_9GAMM</name>
<dbReference type="Gene3D" id="3.10.580.10">
    <property type="entry name" value="CBS-domain"/>
    <property type="match status" value="1"/>
</dbReference>
<organism evidence="4 5">
    <name type="scientific">Pseudoxanthomonas wuyuanensis</name>
    <dbReference type="NCBI Taxonomy" id="1073196"/>
    <lineage>
        <taxon>Bacteria</taxon>
        <taxon>Pseudomonadati</taxon>
        <taxon>Pseudomonadota</taxon>
        <taxon>Gammaproteobacteria</taxon>
        <taxon>Lysobacterales</taxon>
        <taxon>Lysobacteraceae</taxon>
        <taxon>Pseudoxanthomonas</taxon>
    </lineage>
</organism>
<dbReference type="InterPro" id="IPR000644">
    <property type="entry name" value="CBS_dom"/>
</dbReference>
<dbReference type="PANTHER" id="PTHR43080">
    <property type="entry name" value="CBS DOMAIN-CONTAINING PROTEIN CBSX3, MITOCHONDRIAL"/>
    <property type="match status" value="1"/>
</dbReference>